<dbReference type="Proteomes" id="UP001630127">
    <property type="component" value="Unassembled WGS sequence"/>
</dbReference>
<dbReference type="AlphaFoldDB" id="A0ABD2Y788"/>
<dbReference type="PANTHER" id="PTHR47723:SF13">
    <property type="entry name" value="PUTATIVE-RELATED"/>
    <property type="match status" value="1"/>
</dbReference>
<keyword evidence="3" id="KW-1185">Reference proteome</keyword>
<name>A0ABD2Y788_9GENT</name>
<sequence>MLIQPNPLRGLGLPAIEIELVNTSHFMNLVLKLWTYLHLLWVQTLKYKYFPHTDICSATKSTHHSPYWKALIKACDILKSKLRWHVGTGSSMLIWGSGVFCDTTGMWILSYSRRIGQTSVIAAELWAVCDGLLFAWDKGFRHLELSVNAYNILQLLTDTDPRHLPLYFLSYWTAGYFSADHGPFELSMCTMN</sequence>
<accession>A0ABD2Y788</accession>
<feature type="domain" description="RNase H type-1" evidence="1">
    <location>
        <begin position="98"/>
        <end position="163"/>
    </location>
</feature>
<organism evidence="2 3">
    <name type="scientific">Cinchona calisaya</name>
    <dbReference type="NCBI Taxonomy" id="153742"/>
    <lineage>
        <taxon>Eukaryota</taxon>
        <taxon>Viridiplantae</taxon>
        <taxon>Streptophyta</taxon>
        <taxon>Embryophyta</taxon>
        <taxon>Tracheophyta</taxon>
        <taxon>Spermatophyta</taxon>
        <taxon>Magnoliopsida</taxon>
        <taxon>eudicotyledons</taxon>
        <taxon>Gunneridae</taxon>
        <taxon>Pentapetalae</taxon>
        <taxon>asterids</taxon>
        <taxon>lamiids</taxon>
        <taxon>Gentianales</taxon>
        <taxon>Rubiaceae</taxon>
        <taxon>Cinchonoideae</taxon>
        <taxon>Cinchoneae</taxon>
        <taxon>Cinchona</taxon>
    </lineage>
</organism>
<gene>
    <name evidence="2" type="ORF">ACH5RR_036203</name>
</gene>
<evidence type="ECO:0000313" key="3">
    <source>
        <dbReference type="Proteomes" id="UP001630127"/>
    </source>
</evidence>
<protein>
    <recommendedName>
        <fullName evidence="1">RNase H type-1 domain-containing protein</fullName>
    </recommendedName>
</protein>
<dbReference type="InterPro" id="IPR053151">
    <property type="entry name" value="RNase_H-like"/>
</dbReference>
<proteinExistence type="predicted"/>
<evidence type="ECO:0000259" key="1">
    <source>
        <dbReference type="Pfam" id="PF13456"/>
    </source>
</evidence>
<evidence type="ECO:0000313" key="2">
    <source>
        <dbReference type="EMBL" id="KAL3501754.1"/>
    </source>
</evidence>
<comment type="caution">
    <text evidence="2">The sequence shown here is derived from an EMBL/GenBank/DDBJ whole genome shotgun (WGS) entry which is preliminary data.</text>
</comment>
<dbReference type="CDD" id="cd06222">
    <property type="entry name" value="RNase_H_like"/>
    <property type="match status" value="1"/>
</dbReference>
<dbReference type="Pfam" id="PF13456">
    <property type="entry name" value="RVT_3"/>
    <property type="match status" value="1"/>
</dbReference>
<dbReference type="EMBL" id="JBJUIK010000015">
    <property type="protein sequence ID" value="KAL3501754.1"/>
    <property type="molecule type" value="Genomic_DNA"/>
</dbReference>
<dbReference type="InterPro" id="IPR044730">
    <property type="entry name" value="RNase_H-like_dom_plant"/>
</dbReference>
<dbReference type="PANTHER" id="PTHR47723">
    <property type="entry name" value="OS05G0353850 PROTEIN"/>
    <property type="match status" value="1"/>
</dbReference>
<reference evidence="2 3" key="1">
    <citation type="submission" date="2024-11" db="EMBL/GenBank/DDBJ databases">
        <title>A near-complete genome assembly of Cinchona calisaya.</title>
        <authorList>
            <person name="Lian D.C."/>
            <person name="Zhao X.W."/>
            <person name="Wei L."/>
        </authorList>
    </citation>
    <scope>NUCLEOTIDE SEQUENCE [LARGE SCALE GENOMIC DNA]</scope>
    <source>
        <tissue evidence="2">Nenye</tissue>
    </source>
</reference>
<dbReference type="InterPro" id="IPR002156">
    <property type="entry name" value="RNaseH_domain"/>
</dbReference>